<dbReference type="GO" id="GO:0003824">
    <property type="term" value="F:catalytic activity"/>
    <property type="evidence" value="ECO:0007669"/>
    <property type="project" value="InterPro"/>
</dbReference>
<keyword evidence="3" id="KW-1185">Reference proteome</keyword>
<dbReference type="EMBL" id="JAMRXG010000001">
    <property type="protein sequence ID" value="MCM6772496.1"/>
    <property type="molecule type" value="Genomic_DNA"/>
</dbReference>
<evidence type="ECO:0000259" key="1">
    <source>
        <dbReference type="Pfam" id="PF00668"/>
    </source>
</evidence>
<dbReference type="GO" id="GO:0008610">
    <property type="term" value="P:lipid biosynthetic process"/>
    <property type="evidence" value="ECO:0007669"/>
    <property type="project" value="UniProtKB-ARBA"/>
</dbReference>
<name>A0A9X2IX34_9NOCA</name>
<dbReference type="InterPro" id="IPR001242">
    <property type="entry name" value="Condensation_dom"/>
</dbReference>
<evidence type="ECO:0000313" key="2">
    <source>
        <dbReference type="EMBL" id="MCM6772496.1"/>
    </source>
</evidence>
<dbReference type="Gene3D" id="3.30.559.10">
    <property type="entry name" value="Chloramphenicol acetyltransferase-like domain"/>
    <property type="match status" value="1"/>
</dbReference>
<dbReference type="GO" id="GO:0031177">
    <property type="term" value="F:phosphopantetheine binding"/>
    <property type="evidence" value="ECO:0007669"/>
    <property type="project" value="TreeGrafter"/>
</dbReference>
<dbReference type="PANTHER" id="PTHR45527:SF1">
    <property type="entry name" value="FATTY ACID SYNTHASE"/>
    <property type="match status" value="1"/>
</dbReference>
<sequence>MPSNELRPTAAQEEFWHYQQDGPDPVTAMFNVAEYAEFHGPVSETVLARAIRWAVGEIEVCNLGFAQTPAGVRLRPRTPRWEVRTVDLSGHDDPLAAAAAWMAADLDTPVDLVADELFTHAILRLGSERVWWYHRVHHILLDGYGLAQVARRVAQVYTALLAGREPAPSRFGSLAEVVAHEESERDGPGYAAARDYWLRYHRDRPAPPIVAPRTEPMTGRMARTATEFDPDLLARLRERGGSATALLAAAATYVHRVTGQSQIRLCLPVLARAGTPAARVPCTVINVVYYWAEFDSRTTFSDAVEHIEGFLRDSAPHLRYRVVDLWRDLGPAFDHDRAYGPLANVMPFDFAPHFADTPATIHNVTAGVEEDIGFYFYDRPDAMEFVVGGNPHLFGVEDLTTHATAFQRLLTAALATPDRPVNGLASG</sequence>
<dbReference type="Proteomes" id="UP001139157">
    <property type="component" value="Unassembled WGS sequence"/>
</dbReference>
<comment type="caution">
    <text evidence="2">The sequence shown here is derived from an EMBL/GenBank/DDBJ whole genome shotgun (WGS) entry which is preliminary data.</text>
</comment>
<dbReference type="AlphaFoldDB" id="A0A9X2IX34"/>
<protein>
    <submittedName>
        <fullName evidence="2">Condensation domain-containing protein</fullName>
    </submittedName>
</protein>
<gene>
    <name evidence="2" type="ORF">NDR86_03295</name>
</gene>
<dbReference type="GO" id="GO:0005737">
    <property type="term" value="C:cytoplasm"/>
    <property type="evidence" value="ECO:0007669"/>
    <property type="project" value="TreeGrafter"/>
</dbReference>
<organism evidence="2 3">
    <name type="scientific">Nocardia pulmonis</name>
    <dbReference type="NCBI Taxonomy" id="2951408"/>
    <lineage>
        <taxon>Bacteria</taxon>
        <taxon>Bacillati</taxon>
        <taxon>Actinomycetota</taxon>
        <taxon>Actinomycetes</taxon>
        <taxon>Mycobacteriales</taxon>
        <taxon>Nocardiaceae</taxon>
        <taxon>Nocardia</taxon>
    </lineage>
</organism>
<dbReference type="InterPro" id="IPR023213">
    <property type="entry name" value="CAT-like_dom_sf"/>
</dbReference>
<evidence type="ECO:0000313" key="3">
    <source>
        <dbReference type="Proteomes" id="UP001139157"/>
    </source>
</evidence>
<reference evidence="2" key="1">
    <citation type="submission" date="2022-06" db="EMBL/GenBank/DDBJ databases">
        <title>Novel species in genus nocardia.</title>
        <authorList>
            <person name="Li F."/>
        </authorList>
    </citation>
    <scope>NUCLEOTIDE SEQUENCE</scope>
    <source>
        <strain evidence="2">CDC141</strain>
    </source>
</reference>
<dbReference type="Gene3D" id="3.30.559.30">
    <property type="entry name" value="Nonribosomal peptide synthetase, condensation domain"/>
    <property type="match status" value="1"/>
</dbReference>
<feature type="domain" description="Condensation" evidence="1">
    <location>
        <begin position="9"/>
        <end position="422"/>
    </location>
</feature>
<accession>A0A9X2IX34</accession>
<dbReference type="Pfam" id="PF00668">
    <property type="entry name" value="Condensation"/>
    <property type="match status" value="1"/>
</dbReference>
<dbReference type="GO" id="GO:0044550">
    <property type="term" value="P:secondary metabolite biosynthetic process"/>
    <property type="evidence" value="ECO:0007669"/>
    <property type="project" value="TreeGrafter"/>
</dbReference>
<proteinExistence type="predicted"/>
<dbReference type="RefSeq" id="WP_251909344.1">
    <property type="nucleotide sequence ID" value="NZ_JAMRXG010000001.1"/>
</dbReference>
<dbReference type="SUPFAM" id="SSF52777">
    <property type="entry name" value="CoA-dependent acyltransferases"/>
    <property type="match status" value="2"/>
</dbReference>
<dbReference type="PANTHER" id="PTHR45527">
    <property type="entry name" value="NONRIBOSOMAL PEPTIDE SYNTHETASE"/>
    <property type="match status" value="1"/>
</dbReference>
<dbReference type="GO" id="GO:0043041">
    <property type="term" value="P:amino acid activation for nonribosomal peptide biosynthetic process"/>
    <property type="evidence" value="ECO:0007669"/>
    <property type="project" value="TreeGrafter"/>
</dbReference>